<name>A0ABP6T6S2_9ACTN</name>
<dbReference type="Proteomes" id="UP001501676">
    <property type="component" value="Unassembled WGS sequence"/>
</dbReference>
<proteinExistence type="predicted"/>
<accession>A0ABP6T6S2</accession>
<keyword evidence="2" id="KW-1185">Reference proteome</keyword>
<gene>
    <name evidence="1" type="ORF">GCM10020369_58500</name>
</gene>
<comment type="caution">
    <text evidence="1">The sequence shown here is derived from an EMBL/GenBank/DDBJ whole genome shotgun (WGS) entry which is preliminary data.</text>
</comment>
<evidence type="ECO:0000313" key="2">
    <source>
        <dbReference type="Proteomes" id="UP001501676"/>
    </source>
</evidence>
<dbReference type="EMBL" id="BAAAYN010000042">
    <property type="protein sequence ID" value="GAA3393339.1"/>
    <property type="molecule type" value="Genomic_DNA"/>
</dbReference>
<sequence>MTDLEYTYRVHGPGGAQELLAFGIGAIDRGSGIAKICIRSAGSRFGALAYLMPVLCVRAALLAARRTPGVRTLLDACGGDLIVARTSAGPLGQSALRRADGHTVADLRFNAETNLSASAPYDEIAVHGEVAQSAGIAALHNFDAVLVPTKPGLITATAEYAVDLTDGGRGQGVLFCPMDLPVQRASISGVHLVTVTIRQQRWGVAESVFVTESAMTTAGLV</sequence>
<protein>
    <submittedName>
        <fullName evidence="1">Uncharacterized protein</fullName>
    </submittedName>
</protein>
<reference evidence="2" key="1">
    <citation type="journal article" date="2019" name="Int. J. Syst. Evol. Microbiol.">
        <title>The Global Catalogue of Microorganisms (GCM) 10K type strain sequencing project: providing services to taxonomists for standard genome sequencing and annotation.</title>
        <authorList>
            <consortium name="The Broad Institute Genomics Platform"/>
            <consortium name="The Broad Institute Genome Sequencing Center for Infectious Disease"/>
            <person name="Wu L."/>
            <person name="Ma J."/>
        </authorList>
    </citation>
    <scope>NUCLEOTIDE SEQUENCE [LARGE SCALE GENOMIC DNA]</scope>
    <source>
        <strain evidence="2">JCM 9458</strain>
    </source>
</reference>
<organism evidence="1 2">
    <name type="scientific">Cryptosporangium minutisporangium</name>
    <dbReference type="NCBI Taxonomy" id="113569"/>
    <lineage>
        <taxon>Bacteria</taxon>
        <taxon>Bacillati</taxon>
        <taxon>Actinomycetota</taxon>
        <taxon>Actinomycetes</taxon>
        <taxon>Cryptosporangiales</taxon>
        <taxon>Cryptosporangiaceae</taxon>
        <taxon>Cryptosporangium</taxon>
    </lineage>
</organism>
<evidence type="ECO:0000313" key="1">
    <source>
        <dbReference type="EMBL" id="GAA3393339.1"/>
    </source>
</evidence>
<dbReference type="RefSeq" id="WP_345731468.1">
    <property type="nucleotide sequence ID" value="NZ_BAAAYN010000042.1"/>
</dbReference>